<evidence type="ECO:0000313" key="1">
    <source>
        <dbReference type="EMBL" id="QDQ73784.1"/>
    </source>
</evidence>
<reference evidence="1 2" key="1">
    <citation type="submission" date="2019-07" db="EMBL/GenBank/DDBJ databases">
        <title>Lysobacter weifangensis sp. nov., isolated from bensulfuron-methyl contaminated farmland soil.</title>
        <authorList>
            <person name="Zhao H."/>
        </authorList>
    </citation>
    <scope>NUCLEOTIDE SEQUENCE [LARGE SCALE GENOMIC DNA]</scope>
    <source>
        <strain evidence="1 2">CC-Bw-6</strain>
    </source>
</reference>
<name>A0A516V5I0_9GAMM</name>
<gene>
    <name evidence="1" type="ORF">FNZ56_07810</name>
</gene>
<evidence type="ECO:0000313" key="2">
    <source>
        <dbReference type="Proteomes" id="UP000315891"/>
    </source>
</evidence>
<sequence length="599" mass="65465">MTNWVFHESDPMGGAAGEAYANTLKSPGMQPEHVLAREAIQNSVDAGLGAPKVTVRFRQRSLKGKAKTEFVRAAELSGQAVRSEALELPSPNCLETLDVPSKSLELLYVEDYEAEGLSGDPHDKGSNFYRLLLSLGDRSKARTEKGTGGSYGFGKSVYSSSSAIQTIFAYTRFKGEDGVEKTRLFGCGYYKSHEYRGNSYSGRAWLGTSKRQDEQGRTIVDPLEDKKADNLAAKLGFPLRGEGETGTTILIVDASVNLSDIITGVEDWWWPRLIEHKLDVEAIDASGQVFVPRPRRNEQLRPFIDSFEIARGVATPKTGMQKLNPLNRLGELNLGTCGFVVSPLNAQGSPIVRADRCNTVALIRAPLMVVAYKPFSETAPVVVGAFIGSEDIDLVLKKSEPPAHDRWDPDSQNLRDVDGAGKDVVNAVLSRVKAGLKRFQSEAAPPAPAKQKRLSILERALGSYFRPTGTGAKPPPDPASSLVHLEFSKQPHATATPDGQLQLTSSFKVFLDAKADDEPVKLRVRVSCPVLEDEGQEGDDLNLTIKVTGVDAEPDPEDHRLFRFTMTKGDKAHFGIQSESYDPAWTVRLRPEIDDEAVA</sequence>
<dbReference type="RefSeq" id="WP_143879296.1">
    <property type="nucleotide sequence ID" value="NZ_BAABLZ010000001.1"/>
</dbReference>
<accession>A0A516V5I0</accession>
<keyword evidence="2" id="KW-1185">Reference proteome</keyword>
<protein>
    <submittedName>
        <fullName evidence="1">Uncharacterized protein</fullName>
    </submittedName>
</protein>
<dbReference type="Proteomes" id="UP000315891">
    <property type="component" value="Chromosome"/>
</dbReference>
<dbReference type="EMBL" id="CP041742">
    <property type="protein sequence ID" value="QDQ73784.1"/>
    <property type="molecule type" value="Genomic_DNA"/>
</dbReference>
<proteinExistence type="predicted"/>
<organism evidence="1 2">
    <name type="scientific">Pseudoluteimonas lycopersici</name>
    <dbReference type="NCBI Taxonomy" id="1324796"/>
    <lineage>
        <taxon>Bacteria</taxon>
        <taxon>Pseudomonadati</taxon>
        <taxon>Pseudomonadota</taxon>
        <taxon>Gammaproteobacteria</taxon>
        <taxon>Lysobacterales</taxon>
        <taxon>Lysobacteraceae</taxon>
        <taxon>Pseudoluteimonas</taxon>
    </lineage>
</organism>
<dbReference type="OrthoDB" id="9146762at2"/>
<dbReference type="AlphaFoldDB" id="A0A516V5I0"/>